<reference evidence="2 3" key="1">
    <citation type="journal article" date="2011" name="Mol. Biol. Evol.">
        <title>Comparative genomic analysis of fruiting body formation in Myxococcales.</title>
        <authorList>
            <person name="Huntley S."/>
            <person name="Hamann N."/>
            <person name="Wegener-Feldbrugge S."/>
            <person name="Treuner-Lange A."/>
            <person name="Kube M."/>
            <person name="Reinhardt R."/>
            <person name="Klages S."/>
            <person name="Muller R."/>
            <person name="Ronning C.M."/>
            <person name="Nierman W.C."/>
            <person name="Sogaard-Andersen L."/>
        </authorList>
    </citation>
    <scope>NUCLEOTIDE SEQUENCE [LARGE SCALE GENOMIC DNA]</scope>
    <source>
        <strain evidence="2 3">DW4/3-1</strain>
    </source>
</reference>
<dbReference type="HOGENOM" id="CLU_1905489_0_0_7"/>
<dbReference type="STRING" id="378806.STAUR_0924"/>
<feature type="region of interest" description="Disordered" evidence="1">
    <location>
        <begin position="1"/>
        <end position="28"/>
    </location>
</feature>
<evidence type="ECO:0000313" key="3">
    <source>
        <dbReference type="Proteomes" id="UP000001351"/>
    </source>
</evidence>
<dbReference type="KEGG" id="sur:STAUR_0924"/>
<accession>E3FC05</accession>
<dbReference type="Proteomes" id="UP000001351">
    <property type="component" value="Chromosome"/>
</dbReference>
<protein>
    <submittedName>
        <fullName evidence="2">Uncharacterized protein</fullName>
    </submittedName>
</protein>
<dbReference type="AlphaFoldDB" id="E3FC05"/>
<name>E3FC05_STIAD</name>
<dbReference type="EMBL" id="CP002271">
    <property type="protein sequence ID" value="ADO68728.1"/>
    <property type="molecule type" value="Genomic_DNA"/>
</dbReference>
<gene>
    <name evidence="2" type="ordered locus">STAUR_0924</name>
</gene>
<keyword evidence="3" id="KW-1185">Reference proteome</keyword>
<feature type="compositionally biased region" description="Low complexity" evidence="1">
    <location>
        <begin position="18"/>
        <end position="28"/>
    </location>
</feature>
<evidence type="ECO:0000256" key="1">
    <source>
        <dbReference type="SAM" id="MobiDB-lite"/>
    </source>
</evidence>
<dbReference type="eggNOG" id="COG3209">
    <property type="taxonomic scope" value="Bacteria"/>
</dbReference>
<proteinExistence type="predicted"/>
<sequence>MLSVANSKRSGGHATTHGSMSSGASAGSAERFPRIGLRGVTLKWLQRNKPSGWRQVATRNSEGWIWLDLNGVERLRFMRPNGRSPSASQWGRQSNGYFRWKDAADNFLDVDGATVSPGHPGFHELTHIPYEGL</sequence>
<evidence type="ECO:0000313" key="2">
    <source>
        <dbReference type="EMBL" id="ADO68728.1"/>
    </source>
</evidence>
<organism evidence="2 3">
    <name type="scientific">Stigmatella aurantiaca (strain DW4/3-1)</name>
    <dbReference type="NCBI Taxonomy" id="378806"/>
    <lineage>
        <taxon>Bacteria</taxon>
        <taxon>Pseudomonadati</taxon>
        <taxon>Myxococcota</taxon>
        <taxon>Myxococcia</taxon>
        <taxon>Myxococcales</taxon>
        <taxon>Cystobacterineae</taxon>
        <taxon>Archangiaceae</taxon>
        <taxon>Stigmatella</taxon>
    </lineage>
</organism>